<gene>
    <name evidence="1" type="ORF">LCGC14_1665140</name>
</gene>
<organism evidence="1">
    <name type="scientific">marine sediment metagenome</name>
    <dbReference type="NCBI Taxonomy" id="412755"/>
    <lineage>
        <taxon>unclassified sequences</taxon>
        <taxon>metagenomes</taxon>
        <taxon>ecological metagenomes</taxon>
    </lineage>
</organism>
<name>A0A0F9IFI4_9ZZZZ</name>
<dbReference type="AlphaFoldDB" id="A0A0F9IFI4"/>
<dbReference type="EMBL" id="LAZR01014211">
    <property type="protein sequence ID" value="KKM18489.1"/>
    <property type="molecule type" value="Genomic_DNA"/>
</dbReference>
<accession>A0A0F9IFI4</accession>
<reference evidence="1" key="1">
    <citation type="journal article" date="2015" name="Nature">
        <title>Complex archaea that bridge the gap between prokaryotes and eukaryotes.</title>
        <authorList>
            <person name="Spang A."/>
            <person name="Saw J.H."/>
            <person name="Jorgensen S.L."/>
            <person name="Zaremba-Niedzwiedzka K."/>
            <person name="Martijn J."/>
            <person name="Lind A.E."/>
            <person name="van Eijk R."/>
            <person name="Schleper C."/>
            <person name="Guy L."/>
            <person name="Ettema T.J."/>
        </authorList>
    </citation>
    <scope>NUCLEOTIDE SEQUENCE</scope>
</reference>
<protein>
    <submittedName>
        <fullName evidence="1">Uncharacterized protein</fullName>
    </submittedName>
</protein>
<comment type="caution">
    <text evidence="1">The sequence shown here is derived from an EMBL/GenBank/DDBJ whole genome shotgun (WGS) entry which is preliminary data.</text>
</comment>
<sequence>MINVTDMTRDERRELEDESTVMVALEGKFQVPMICFEIRQRYGQVDLFVQPKGGGGTYWVSSDRCSQ</sequence>
<evidence type="ECO:0000313" key="1">
    <source>
        <dbReference type="EMBL" id="KKM18489.1"/>
    </source>
</evidence>
<proteinExistence type="predicted"/>